<evidence type="ECO:0000256" key="1">
    <source>
        <dbReference type="SAM" id="MobiDB-lite"/>
    </source>
</evidence>
<dbReference type="Proteomes" id="UP000683925">
    <property type="component" value="Unassembled WGS sequence"/>
</dbReference>
<feature type="compositionally biased region" description="Acidic residues" evidence="1">
    <location>
        <begin position="638"/>
        <end position="650"/>
    </location>
</feature>
<feature type="compositionally biased region" description="Basic and acidic residues" evidence="1">
    <location>
        <begin position="529"/>
        <end position="538"/>
    </location>
</feature>
<evidence type="ECO:0000256" key="2">
    <source>
        <dbReference type="SAM" id="Phobius"/>
    </source>
</evidence>
<comment type="caution">
    <text evidence="3">The sequence shown here is derived from an EMBL/GenBank/DDBJ whole genome shotgun (WGS) entry which is preliminary data.</text>
</comment>
<name>A0A8S1SL18_PAROT</name>
<keyword evidence="2" id="KW-0812">Transmembrane</keyword>
<keyword evidence="2" id="KW-1133">Transmembrane helix</keyword>
<accession>A0A8S1SL18</accession>
<feature type="transmembrane region" description="Helical" evidence="2">
    <location>
        <begin position="52"/>
        <end position="72"/>
    </location>
</feature>
<sequence>MEILCVCCECCLGLRSDEGASLGGLSMLCCCYCCLKGYEENISGHKSRVYRYINIVLVFIFVMVAVILTAIIQSKTSLSNQQITKIFDNWQLGALTEIQIFDFCPADYELLTNYSIPGIQEGCICMSDRDVSTFECSDWDKFQNCYNIPEKDPIEFSKWVLSSNNSFYAFQLCGKRSTLPFYELLQNKITTAEDCKANGYKVCETQSTEFVYCVLKEETCPIREIIFSQYQLSEYEIQQNNYSLIYDKGFYTYVSLSKETFPLMNFAIVKGKGVCFDNSIQSLNPKLDEDYILFDPAPEDCTLDDSYYQISTINERQLFNLNNILSLVQAERPLYDISNKVEYQLLAQNQIQFKEDCRSKNFEQLVDLDSRFKSQRTITICQLVFSCVAFVIILLFMLNELHRCCYKDCGKCFGGIQLLIKELIVYLLGVTVIVAYAFMMDLVNTIDDFTSKNCFPQSGQDRMNQVRESLVNTALSLSYCLLINVGLMMVINFFMSTFLCFKNYKLSLKMPNFFTRQKSYRFEAHRYNPDDYKKKEEPIQNQNNYQNPYQAPNQDNNRYPYLAQNLSGDQKPYPIPQLGHNNNPDRYQGYDKHSYPPPPSHYQQNPIQYQQNPTPQYYEQQVIHNKPPQHQYVQNQAVEDEPPIIQEEDPPVIKQENQKYIQ</sequence>
<evidence type="ECO:0008006" key="5">
    <source>
        <dbReference type="Google" id="ProtNLM"/>
    </source>
</evidence>
<gene>
    <name evidence="3" type="ORF">POCTA_138.1.T0100369</name>
</gene>
<feature type="transmembrane region" description="Helical" evidence="2">
    <location>
        <begin position="377"/>
        <end position="398"/>
    </location>
</feature>
<protein>
    <recommendedName>
        <fullName evidence="5">Transmembrane protein</fullName>
    </recommendedName>
</protein>
<feature type="compositionally biased region" description="Low complexity" evidence="1">
    <location>
        <begin position="540"/>
        <end position="557"/>
    </location>
</feature>
<evidence type="ECO:0000313" key="3">
    <source>
        <dbReference type="EMBL" id="CAD8139322.1"/>
    </source>
</evidence>
<organism evidence="3 4">
    <name type="scientific">Paramecium octaurelia</name>
    <dbReference type="NCBI Taxonomy" id="43137"/>
    <lineage>
        <taxon>Eukaryota</taxon>
        <taxon>Sar</taxon>
        <taxon>Alveolata</taxon>
        <taxon>Ciliophora</taxon>
        <taxon>Intramacronucleata</taxon>
        <taxon>Oligohymenophorea</taxon>
        <taxon>Peniculida</taxon>
        <taxon>Parameciidae</taxon>
        <taxon>Paramecium</taxon>
    </lineage>
</organism>
<feature type="region of interest" description="Disordered" evidence="1">
    <location>
        <begin position="529"/>
        <end position="608"/>
    </location>
</feature>
<feature type="transmembrane region" description="Helical" evidence="2">
    <location>
        <begin position="418"/>
        <end position="439"/>
    </location>
</feature>
<dbReference type="OMA" id="MMVINFF"/>
<dbReference type="AlphaFoldDB" id="A0A8S1SL18"/>
<keyword evidence="2" id="KW-0472">Membrane</keyword>
<dbReference type="EMBL" id="CAJJDP010000009">
    <property type="protein sequence ID" value="CAD8139322.1"/>
    <property type="molecule type" value="Genomic_DNA"/>
</dbReference>
<evidence type="ECO:0000313" key="4">
    <source>
        <dbReference type="Proteomes" id="UP000683925"/>
    </source>
</evidence>
<keyword evidence="4" id="KW-1185">Reference proteome</keyword>
<feature type="transmembrane region" description="Helical" evidence="2">
    <location>
        <begin position="476"/>
        <end position="501"/>
    </location>
</feature>
<dbReference type="OrthoDB" id="309089at2759"/>
<feature type="region of interest" description="Disordered" evidence="1">
    <location>
        <begin position="626"/>
        <end position="662"/>
    </location>
</feature>
<proteinExistence type="predicted"/>
<reference evidence="3" key="1">
    <citation type="submission" date="2021-01" db="EMBL/GenBank/DDBJ databases">
        <authorList>
            <consortium name="Genoscope - CEA"/>
            <person name="William W."/>
        </authorList>
    </citation>
    <scope>NUCLEOTIDE SEQUENCE</scope>
</reference>